<proteinExistence type="predicted"/>
<dbReference type="EMBL" id="JBDFQZ010000008">
    <property type="protein sequence ID" value="KAK9698503.1"/>
    <property type="molecule type" value="Genomic_DNA"/>
</dbReference>
<evidence type="ECO:0000313" key="2">
    <source>
        <dbReference type="EMBL" id="KAK9698503.1"/>
    </source>
</evidence>
<protein>
    <submittedName>
        <fullName evidence="2">Uncharacterized protein</fullName>
    </submittedName>
</protein>
<organism evidence="2 3">
    <name type="scientific">Saponaria officinalis</name>
    <name type="common">Common soapwort</name>
    <name type="synonym">Lychnis saponaria</name>
    <dbReference type="NCBI Taxonomy" id="3572"/>
    <lineage>
        <taxon>Eukaryota</taxon>
        <taxon>Viridiplantae</taxon>
        <taxon>Streptophyta</taxon>
        <taxon>Embryophyta</taxon>
        <taxon>Tracheophyta</taxon>
        <taxon>Spermatophyta</taxon>
        <taxon>Magnoliopsida</taxon>
        <taxon>eudicotyledons</taxon>
        <taxon>Gunneridae</taxon>
        <taxon>Pentapetalae</taxon>
        <taxon>Caryophyllales</taxon>
        <taxon>Caryophyllaceae</taxon>
        <taxon>Caryophylleae</taxon>
        <taxon>Saponaria</taxon>
    </lineage>
</organism>
<accession>A0AAW1J6M7</accession>
<gene>
    <name evidence="2" type="ORF">RND81_08G109400</name>
</gene>
<keyword evidence="3" id="KW-1185">Reference proteome</keyword>
<sequence>MSELLLSGGGSVPHGYEYKEVASSSLVIKRNTSPIRLWMTSTTSPDRRAASTTLSVKDNTLKAKLQEPKSKEQKFRSKIMKGRQSSHHEMLVCPRERPL</sequence>
<dbReference type="AlphaFoldDB" id="A0AAW1J6M7"/>
<dbReference type="Proteomes" id="UP001443914">
    <property type="component" value="Unassembled WGS sequence"/>
</dbReference>
<feature type="compositionally biased region" description="Basic residues" evidence="1">
    <location>
        <begin position="76"/>
        <end position="85"/>
    </location>
</feature>
<name>A0AAW1J6M7_SAPOF</name>
<reference evidence="2" key="1">
    <citation type="submission" date="2024-03" db="EMBL/GenBank/DDBJ databases">
        <title>WGS assembly of Saponaria officinalis var. Norfolk2.</title>
        <authorList>
            <person name="Jenkins J."/>
            <person name="Shu S."/>
            <person name="Grimwood J."/>
            <person name="Barry K."/>
            <person name="Goodstein D."/>
            <person name="Schmutz J."/>
            <person name="Leebens-Mack J."/>
            <person name="Osbourn A."/>
        </authorList>
    </citation>
    <scope>NUCLEOTIDE SEQUENCE [LARGE SCALE GENOMIC DNA]</scope>
    <source>
        <strain evidence="2">JIC</strain>
    </source>
</reference>
<feature type="region of interest" description="Disordered" evidence="1">
    <location>
        <begin position="67"/>
        <end position="99"/>
    </location>
</feature>
<feature type="compositionally biased region" description="Basic and acidic residues" evidence="1">
    <location>
        <begin position="86"/>
        <end position="99"/>
    </location>
</feature>
<comment type="caution">
    <text evidence="2">The sequence shown here is derived from an EMBL/GenBank/DDBJ whole genome shotgun (WGS) entry which is preliminary data.</text>
</comment>
<evidence type="ECO:0000256" key="1">
    <source>
        <dbReference type="SAM" id="MobiDB-lite"/>
    </source>
</evidence>
<evidence type="ECO:0000313" key="3">
    <source>
        <dbReference type="Proteomes" id="UP001443914"/>
    </source>
</evidence>